<evidence type="ECO:0000313" key="2">
    <source>
        <dbReference type="EMBL" id="ASJ25497.1"/>
    </source>
</evidence>
<name>A0A248LL51_9NEIS</name>
<dbReference type="RefSeq" id="WP_012698078.1">
    <property type="nucleotide sequence ID" value="NZ_CP022115.1"/>
</dbReference>
<protein>
    <submittedName>
        <fullName evidence="2">DUF2325 domain containing protein</fullName>
    </submittedName>
</protein>
<dbReference type="Proteomes" id="UP000197424">
    <property type="component" value="Chromosome"/>
</dbReference>
<sequence>MKALLVGADTLGNIPDVLAEFGIAVRGHLTGRHSAHQRRSNTLPADTDLVILFTDFLGHNVMKHFRALAGQRQVRCVACRRSTCALKLALASAGLSGCQEACADCPAGKGASGTFPLSRRPGRKG</sequence>
<dbReference type="OrthoDB" id="5324142at2"/>
<dbReference type="Pfam" id="PF10087">
    <property type="entry name" value="DUF2325"/>
    <property type="match status" value="1"/>
</dbReference>
<dbReference type="AlphaFoldDB" id="A0A248LL51"/>
<dbReference type="InterPro" id="IPR016772">
    <property type="entry name" value="UCP020408"/>
</dbReference>
<organism evidence="2 3">
    <name type="scientific">Laribacter hongkongensis</name>
    <dbReference type="NCBI Taxonomy" id="168471"/>
    <lineage>
        <taxon>Bacteria</taxon>
        <taxon>Pseudomonadati</taxon>
        <taxon>Pseudomonadota</taxon>
        <taxon>Betaproteobacteria</taxon>
        <taxon>Neisseriales</taxon>
        <taxon>Aquaspirillaceae</taxon>
        <taxon>Laribacter</taxon>
    </lineage>
</organism>
<reference evidence="3" key="1">
    <citation type="submission" date="2017-06" db="EMBL/GenBank/DDBJ databases">
        <title>Whole genome sequence of Laribacter hongkongensis LHGZ1.</title>
        <authorList>
            <person name="Chen D."/>
            <person name="Wu H."/>
            <person name="Chen J."/>
        </authorList>
    </citation>
    <scope>NUCLEOTIDE SEQUENCE [LARGE SCALE GENOMIC DNA]</scope>
    <source>
        <strain evidence="3">LHGZ1</strain>
    </source>
</reference>
<evidence type="ECO:0000313" key="3">
    <source>
        <dbReference type="Proteomes" id="UP000197424"/>
    </source>
</evidence>
<evidence type="ECO:0000256" key="1">
    <source>
        <dbReference type="ARBA" id="ARBA00007189"/>
    </source>
</evidence>
<proteinExistence type="inferred from homology"/>
<accession>A0A248LL51</accession>
<comment type="similarity">
    <text evidence="1">Belongs to the UPF0751 family.</text>
</comment>
<dbReference type="OMA" id="CEYCKVF"/>
<dbReference type="GeneID" id="75110611"/>
<gene>
    <name evidence="2" type="ORF">LHGZ1_2666</name>
</gene>
<dbReference type="EMBL" id="CP022115">
    <property type="protein sequence ID" value="ASJ25497.1"/>
    <property type="molecule type" value="Genomic_DNA"/>
</dbReference>